<organism evidence="5 6">
    <name type="scientific">Qipengyuania citrea</name>
    <dbReference type="NCBI Taxonomy" id="225971"/>
    <lineage>
        <taxon>Bacteria</taxon>
        <taxon>Pseudomonadati</taxon>
        <taxon>Pseudomonadota</taxon>
        <taxon>Alphaproteobacteria</taxon>
        <taxon>Sphingomonadales</taxon>
        <taxon>Erythrobacteraceae</taxon>
        <taxon>Qipengyuania</taxon>
    </lineage>
</organism>
<dbReference type="InterPro" id="IPR014710">
    <property type="entry name" value="RmlC-like_jellyroll"/>
</dbReference>
<dbReference type="RefSeq" id="WP_301641367.1">
    <property type="nucleotide sequence ID" value="NZ_CP098494.1"/>
</dbReference>
<sequence length="236" mass="26425">MEEAPASSRHDLCQACAIRNQAICSDLDPREIGILNGIGRRRRLAAGEQLMWEGHEAVLVANVIEGILKLSSHSADGKEQILGLVYPSDFLGRPFGETSPYGVEALTDSHICVFERRDFERFAREHPRLEHKLLERTLGELDRTRRWMLLLGRMTAEQKLASFLIEMADRLGTSEADGSTTVLLPLSRQQIADILGLTVETVSRQLTQLRAKGIITLSSRREIRIDVIEELQTIAG</sequence>
<dbReference type="Pfam" id="PF00027">
    <property type="entry name" value="cNMP_binding"/>
    <property type="match status" value="1"/>
</dbReference>
<keyword evidence="6" id="KW-1185">Reference proteome</keyword>
<dbReference type="InterPro" id="IPR012318">
    <property type="entry name" value="HTH_CRP"/>
</dbReference>
<gene>
    <name evidence="5" type="ORF">NCF85_08810</name>
</gene>
<evidence type="ECO:0000256" key="1">
    <source>
        <dbReference type="ARBA" id="ARBA00023015"/>
    </source>
</evidence>
<dbReference type="PROSITE" id="PS51063">
    <property type="entry name" value="HTH_CRP_2"/>
    <property type="match status" value="1"/>
</dbReference>
<keyword evidence="2" id="KW-0238">DNA-binding</keyword>
<dbReference type="Gene3D" id="1.10.10.10">
    <property type="entry name" value="Winged helix-like DNA-binding domain superfamily/Winged helix DNA-binding domain"/>
    <property type="match status" value="1"/>
</dbReference>
<name>A0ABY4U5W1_9SPHN</name>
<dbReference type="EMBL" id="CP098494">
    <property type="protein sequence ID" value="USA60221.1"/>
    <property type="molecule type" value="Genomic_DNA"/>
</dbReference>
<dbReference type="PANTHER" id="PTHR24567">
    <property type="entry name" value="CRP FAMILY TRANSCRIPTIONAL REGULATORY PROTEIN"/>
    <property type="match status" value="1"/>
</dbReference>
<feature type="domain" description="HTH crp-type" evidence="4">
    <location>
        <begin position="154"/>
        <end position="229"/>
    </location>
</feature>
<dbReference type="Gene3D" id="2.60.120.10">
    <property type="entry name" value="Jelly Rolls"/>
    <property type="match status" value="1"/>
</dbReference>
<evidence type="ECO:0000259" key="4">
    <source>
        <dbReference type="PROSITE" id="PS51063"/>
    </source>
</evidence>
<keyword evidence="3" id="KW-0804">Transcription</keyword>
<dbReference type="InterPro" id="IPR050397">
    <property type="entry name" value="Env_Response_Regulators"/>
</dbReference>
<dbReference type="SUPFAM" id="SSF51206">
    <property type="entry name" value="cAMP-binding domain-like"/>
    <property type="match status" value="1"/>
</dbReference>
<evidence type="ECO:0000256" key="2">
    <source>
        <dbReference type="ARBA" id="ARBA00023125"/>
    </source>
</evidence>
<dbReference type="InterPro" id="IPR036388">
    <property type="entry name" value="WH-like_DNA-bd_sf"/>
</dbReference>
<dbReference type="PANTHER" id="PTHR24567:SF75">
    <property type="entry name" value="FUMARATE AND NITRATE REDUCTION REGULATORY PROTEIN"/>
    <property type="match status" value="1"/>
</dbReference>
<dbReference type="PRINTS" id="PR00034">
    <property type="entry name" value="HTHCRP"/>
</dbReference>
<dbReference type="InterPro" id="IPR000595">
    <property type="entry name" value="cNMP-bd_dom"/>
</dbReference>
<dbReference type="CDD" id="cd00038">
    <property type="entry name" value="CAP_ED"/>
    <property type="match status" value="1"/>
</dbReference>
<dbReference type="InterPro" id="IPR018335">
    <property type="entry name" value="Tscrpt_reg_HTH_Crp-type_CS"/>
</dbReference>
<dbReference type="CDD" id="cd00092">
    <property type="entry name" value="HTH_CRP"/>
    <property type="match status" value="1"/>
</dbReference>
<protein>
    <submittedName>
        <fullName evidence="5">Crp/Fnr family transcriptional regulator</fullName>
    </submittedName>
</protein>
<evidence type="ECO:0000256" key="3">
    <source>
        <dbReference type="ARBA" id="ARBA00023163"/>
    </source>
</evidence>
<dbReference type="PROSITE" id="PS00042">
    <property type="entry name" value="HTH_CRP_1"/>
    <property type="match status" value="1"/>
</dbReference>
<dbReference type="InterPro" id="IPR036390">
    <property type="entry name" value="WH_DNA-bd_sf"/>
</dbReference>
<dbReference type="InterPro" id="IPR018490">
    <property type="entry name" value="cNMP-bd_dom_sf"/>
</dbReference>
<proteinExistence type="predicted"/>
<dbReference type="Pfam" id="PF13545">
    <property type="entry name" value="HTH_Crp_2"/>
    <property type="match status" value="1"/>
</dbReference>
<dbReference type="SMART" id="SM00419">
    <property type="entry name" value="HTH_CRP"/>
    <property type="match status" value="1"/>
</dbReference>
<evidence type="ECO:0000313" key="6">
    <source>
        <dbReference type="Proteomes" id="UP001056619"/>
    </source>
</evidence>
<keyword evidence="1" id="KW-0805">Transcription regulation</keyword>
<accession>A0ABY4U5W1</accession>
<evidence type="ECO:0000313" key="5">
    <source>
        <dbReference type="EMBL" id="USA60221.1"/>
    </source>
</evidence>
<reference evidence="5 6" key="1">
    <citation type="submission" date="2022-06" db="EMBL/GenBank/DDBJ databases">
        <authorList>
            <person name="Liu G."/>
        </authorList>
    </citation>
    <scope>NUCLEOTIDE SEQUENCE [LARGE SCALE GENOMIC DNA]</scope>
    <source>
        <strain evidence="5 6">E4</strain>
    </source>
</reference>
<dbReference type="SMART" id="SM00100">
    <property type="entry name" value="cNMP"/>
    <property type="match status" value="1"/>
</dbReference>
<dbReference type="Proteomes" id="UP001056619">
    <property type="component" value="Chromosome"/>
</dbReference>
<dbReference type="SUPFAM" id="SSF46785">
    <property type="entry name" value="Winged helix' DNA-binding domain"/>
    <property type="match status" value="1"/>
</dbReference>